<feature type="transmembrane region" description="Helical" evidence="8">
    <location>
        <begin position="519"/>
        <end position="541"/>
    </location>
</feature>
<feature type="transmembrane region" description="Helical" evidence="8">
    <location>
        <begin position="593"/>
        <end position="614"/>
    </location>
</feature>
<dbReference type="InterPro" id="IPR037257">
    <property type="entry name" value="T2SS_E_N_sf"/>
</dbReference>
<feature type="transmembrane region" description="Helical" evidence="8">
    <location>
        <begin position="223"/>
        <end position="245"/>
    </location>
</feature>
<keyword evidence="6 8" id="KW-0472">Membrane</keyword>
<evidence type="ECO:0000256" key="2">
    <source>
        <dbReference type="ARBA" id="ARBA00022676"/>
    </source>
</evidence>
<gene>
    <name evidence="10" type="ORF">H1W37_10990</name>
</gene>
<keyword evidence="3 10" id="KW-0808">Transferase</keyword>
<keyword evidence="11" id="KW-1185">Reference proteome</keyword>
<comment type="caution">
    <text evidence="10">The sequence shown here is derived from an EMBL/GenBank/DDBJ whole genome shotgun (WGS) entry which is preliminary data.</text>
</comment>
<dbReference type="InterPro" id="IPR029044">
    <property type="entry name" value="Nucleotide-diphossugar_trans"/>
</dbReference>
<feature type="compositionally biased region" description="Low complexity" evidence="7">
    <location>
        <begin position="19"/>
        <end position="37"/>
    </location>
</feature>
<keyword evidence="2" id="KW-0328">Glycosyltransferase</keyword>
<evidence type="ECO:0000313" key="11">
    <source>
        <dbReference type="Proteomes" id="UP000559404"/>
    </source>
</evidence>
<feature type="domain" description="Glycosyltransferase 2-like" evidence="9">
    <location>
        <begin position="351"/>
        <end position="543"/>
    </location>
</feature>
<keyword evidence="4 8" id="KW-0812">Transmembrane</keyword>
<feature type="region of interest" description="Disordered" evidence="7">
    <location>
        <begin position="16"/>
        <end position="37"/>
    </location>
</feature>
<dbReference type="GO" id="GO:0016757">
    <property type="term" value="F:glycosyltransferase activity"/>
    <property type="evidence" value="ECO:0007669"/>
    <property type="project" value="UniProtKB-KW"/>
</dbReference>
<dbReference type="Proteomes" id="UP000559404">
    <property type="component" value="Unassembled WGS sequence"/>
</dbReference>
<dbReference type="AlphaFoldDB" id="A0A838XZK8"/>
<dbReference type="PANTHER" id="PTHR43867">
    <property type="entry name" value="CELLULOSE SYNTHASE CATALYTIC SUBUNIT A [UDP-FORMING]"/>
    <property type="match status" value="1"/>
</dbReference>
<feature type="transmembrane region" description="Helical" evidence="8">
    <location>
        <begin position="196"/>
        <end position="217"/>
    </location>
</feature>
<dbReference type="EMBL" id="JACEON010000009">
    <property type="protein sequence ID" value="MBA4612180.1"/>
    <property type="molecule type" value="Genomic_DNA"/>
</dbReference>
<evidence type="ECO:0000259" key="9">
    <source>
        <dbReference type="Pfam" id="PF13632"/>
    </source>
</evidence>
<dbReference type="InterPro" id="IPR050321">
    <property type="entry name" value="Glycosyltr_2/OpgH_subfam"/>
</dbReference>
<dbReference type="PANTHER" id="PTHR43867:SF2">
    <property type="entry name" value="CELLULOSE SYNTHASE CATALYTIC SUBUNIT A [UDP-FORMING]"/>
    <property type="match status" value="1"/>
</dbReference>
<evidence type="ECO:0000256" key="6">
    <source>
        <dbReference type="ARBA" id="ARBA00023136"/>
    </source>
</evidence>
<evidence type="ECO:0000256" key="3">
    <source>
        <dbReference type="ARBA" id="ARBA00022679"/>
    </source>
</evidence>
<evidence type="ECO:0000256" key="7">
    <source>
        <dbReference type="SAM" id="MobiDB-lite"/>
    </source>
</evidence>
<accession>A0A838XZK8</accession>
<evidence type="ECO:0000313" key="10">
    <source>
        <dbReference type="EMBL" id="MBA4612180.1"/>
    </source>
</evidence>
<reference evidence="10 11" key="2">
    <citation type="submission" date="2020-08" db="EMBL/GenBank/DDBJ databases">
        <title>Stappia taiwanensis sp. nov., isolated from a coastal thermal spring.</title>
        <authorList>
            <person name="Kampfer P."/>
        </authorList>
    </citation>
    <scope>NUCLEOTIDE SEQUENCE [LARGE SCALE GENOMIC DNA]</scope>
    <source>
        <strain evidence="10 11">DSM 23284</strain>
    </source>
</reference>
<feature type="transmembrane region" description="Helical" evidence="8">
    <location>
        <begin position="561"/>
        <end position="581"/>
    </location>
</feature>
<dbReference type="RefSeq" id="WP_181760382.1">
    <property type="nucleotide sequence ID" value="NZ_BMCR01000003.1"/>
</dbReference>
<evidence type="ECO:0000256" key="5">
    <source>
        <dbReference type="ARBA" id="ARBA00022989"/>
    </source>
</evidence>
<evidence type="ECO:0000256" key="8">
    <source>
        <dbReference type="SAM" id="Phobius"/>
    </source>
</evidence>
<dbReference type="Pfam" id="PF13632">
    <property type="entry name" value="Glyco_trans_2_3"/>
    <property type="match status" value="1"/>
</dbReference>
<evidence type="ECO:0000256" key="4">
    <source>
        <dbReference type="ARBA" id="ARBA00022692"/>
    </source>
</evidence>
<evidence type="ECO:0000256" key="1">
    <source>
        <dbReference type="ARBA" id="ARBA00004141"/>
    </source>
</evidence>
<proteinExistence type="predicted"/>
<keyword evidence="5 8" id="KW-1133">Transmembrane helix</keyword>
<reference evidence="10 11" key="1">
    <citation type="submission" date="2020-07" db="EMBL/GenBank/DDBJ databases">
        <authorList>
            <person name="Li M."/>
        </authorList>
    </citation>
    <scope>NUCLEOTIDE SEQUENCE [LARGE SCALE GENOMIC DNA]</scope>
    <source>
        <strain evidence="10 11">DSM 23284</strain>
    </source>
</reference>
<dbReference type="SUPFAM" id="SSF53448">
    <property type="entry name" value="Nucleotide-diphospho-sugar transferases"/>
    <property type="match status" value="1"/>
</dbReference>
<comment type="subcellular location">
    <subcellularLocation>
        <location evidence="1">Membrane</location>
        <topology evidence="1">Multi-pass membrane protein</topology>
    </subcellularLocation>
</comment>
<sequence length="642" mass="69847">MRHDVIEASARVRSLAQERAPPSSRSPSARRVVRPRSAMTRDWPEEVALLCDRGLAEAALVPLAREARRCGLPLGRVLLQRGLVSSDAYYCAFAEVCGVPFLCRGSFRARHDPAFPPPPGFAGPLSIGRTARGETIVAVVPPVGGTAAFLDLLRRFPGLRGRVRITTPEALAEAVAIADPGARLSLLRSEVSARRLLAPGQMATGMAMLLALLLGMLLPLSVLLILVSLMVTVAGMVLGGIRLMAGIGARESPRPGHSLANGQLPFYTVLVPLYREARVVEQLVASLAALDYPASRLEVLFLLEAEDRETRAALMPLLHPHMRCIEVPEGSPRTKPRALAHGLELARGELVTVFDGEDRPEPAQLRLAASRFAELPGSVAALQAHLAVDHLSRNLFARQFLLEYAGLFDCLLPFLSAQGFPFPLGGTSNHFRREALEEVGGWDPYNVTEDADLAVRLCRAGYDLKMLGSTTFEEAPIGWRAWHGQRTRWLKGWLQTLLVAVREPHALIRDLRGTLLPILGLYVLAMVTTLAAHPVFVVFLLLYGLDAAPIPLAGTLTGDCIAVLAGVSVVLCYASMAVVTLRGAAMRRWPVGLLDLMVIPFYWLVQSLAFYAAVVDLLRRPHDWCKTEHGVAKRPVHGRSQA</sequence>
<organism evidence="10 11">
    <name type="scientific">Stappia taiwanensis</name>
    <dbReference type="NCBI Taxonomy" id="992267"/>
    <lineage>
        <taxon>Bacteria</taxon>
        <taxon>Pseudomonadati</taxon>
        <taxon>Pseudomonadota</taxon>
        <taxon>Alphaproteobacteria</taxon>
        <taxon>Hyphomicrobiales</taxon>
        <taxon>Stappiaceae</taxon>
        <taxon>Stappia</taxon>
    </lineage>
</organism>
<dbReference type="GO" id="GO:0016020">
    <property type="term" value="C:membrane"/>
    <property type="evidence" value="ECO:0007669"/>
    <property type="project" value="UniProtKB-SubCell"/>
</dbReference>
<protein>
    <submittedName>
        <fullName evidence="10">Glycosyltransferase</fullName>
    </submittedName>
</protein>
<dbReference type="Gene3D" id="3.90.550.10">
    <property type="entry name" value="Spore Coat Polysaccharide Biosynthesis Protein SpsA, Chain A"/>
    <property type="match status" value="1"/>
</dbReference>
<name>A0A838XZK8_9HYPH</name>
<dbReference type="SUPFAM" id="SSF160246">
    <property type="entry name" value="EspE N-terminal domain-like"/>
    <property type="match status" value="1"/>
</dbReference>
<dbReference type="InterPro" id="IPR001173">
    <property type="entry name" value="Glyco_trans_2-like"/>
</dbReference>